<dbReference type="Pfam" id="PF00250">
    <property type="entry name" value="Forkhead"/>
    <property type="match status" value="1"/>
</dbReference>
<feature type="compositionally biased region" description="Low complexity" evidence="4">
    <location>
        <begin position="530"/>
        <end position="545"/>
    </location>
</feature>
<feature type="compositionally biased region" description="Polar residues" evidence="4">
    <location>
        <begin position="546"/>
        <end position="564"/>
    </location>
</feature>
<dbReference type="GO" id="GO:0000981">
    <property type="term" value="F:DNA-binding transcription factor activity, RNA polymerase II-specific"/>
    <property type="evidence" value="ECO:0007669"/>
    <property type="project" value="TreeGrafter"/>
</dbReference>
<feature type="region of interest" description="Disordered" evidence="4">
    <location>
        <begin position="17"/>
        <end position="112"/>
    </location>
</feature>
<feature type="region of interest" description="Disordered" evidence="4">
    <location>
        <begin position="316"/>
        <end position="382"/>
    </location>
</feature>
<feature type="compositionally biased region" description="Low complexity" evidence="4">
    <location>
        <begin position="613"/>
        <end position="627"/>
    </location>
</feature>
<dbReference type="PROSITE" id="PS00658">
    <property type="entry name" value="FORK_HEAD_2"/>
    <property type="match status" value="1"/>
</dbReference>
<dbReference type="SUPFAM" id="SSF46785">
    <property type="entry name" value="Winged helix' DNA-binding domain"/>
    <property type="match status" value="1"/>
</dbReference>
<proteinExistence type="predicted"/>
<dbReference type="FunFam" id="1.10.10.10:FF:000135">
    <property type="entry name" value="forkhead box protein G1"/>
    <property type="match status" value="1"/>
</dbReference>
<feature type="compositionally biased region" description="Polar residues" evidence="4">
    <location>
        <begin position="496"/>
        <end position="511"/>
    </location>
</feature>
<sequence>MSSSKGMQWAQPINDLSLGPLSYSPYSPPAYPAASPPSARHGVSPGAHSSSSVGVSSPGSVSGASPLKISTDRDGGAKSAKKKTSGSASGNGSSGVKKGPEVPPGLEGFHSKYPKPTHSYSYLITTAILENPQQQMTLNEIYEWVMDRYPWYRTAINGWKNSIRHNLSLNKAFMRVPRPPSEPGKGSYWKLDPNQQNPLDQAHNGGSGAGAGGSRSARNSRRSSAGQRGPSSRSSRRATSDPTPHPMPSSGIPPEIPLTPVPVLPKRPGQETDPYLFKIDTPPAPTIIPTLPGTSAVAAANNRRQSHLLSHDHSYASPQEQLQHIEQQQQQQHGPYATHMASSFGLSGLNTQHHHHQSALFSPTSPTGTSSSGEYGPASSFYSTNGGAPSHALANPGMMGESDSNSFSRFSNPGLYFAQNGSNGGGSGQIPSAGRPLSMPSSSPYGSSAGHYGDYGHGQQQHPGGAPHSYSAATPFYPNSVGYGFSGTSGGRVNGAATNTAQQGYGSQSYRSFHDYNSPPDYSSGGHTRPSSMMSLSPPGSSSFMNAASSAPSTSYPMSQSFGQAGSGMLSPVSPGGHSNAGTAMSIPASSAPSSMRAQSIVLPQESKGLSSNGGANNNANRNHAGW</sequence>
<dbReference type="PROSITE" id="PS50039">
    <property type="entry name" value="FORK_HEAD_3"/>
    <property type="match status" value="1"/>
</dbReference>
<evidence type="ECO:0000313" key="6">
    <source>
        <dbReference type="EMBL" id="KAG0325377.1"/>
    </source>
</evidence>
<dbReference type="InterPro" id="IPR030456">
    <property type="entry name" value="TF_fork_head_CS_2"/>
</dbReference>
<keyword evidence="7" id="KW-1185">Reference proteome</keyword>
<feature type="compositionally biased region" description="Low complexity" evidence="4">
    <location>
        <begin position="85"/>
        <end position="97"/>
    </location>
</feature>
<organism evidence="6 7">
    <name type="scientific">Dissophora globulifera</name>
    <dbReference type="NCBI Taxonomy" id="979702"/>
    <lineage>
        <taxon>Eukaryota</taxon>
        <taxon>Fungi</taxon>
        <taxon>Fungi incertae sedis</taxon>
        <taxon>Mucoromycota</taxon>
        <taxon>Mortierellomycotina</taxon>
        <taxon>Mortierellomycetes</taxon>
        <taxon>Mortierellales</taxon>
        <taxon>Mortierellaceae</taxon>
        <taxon>Dissophora</taxon>
    </lineage>
</organism>
<feature type="compositionally biased region" description="Pro residues" evidence="4">
    <location>
        <begin position="26"/>
        <end position="35"/>
    </location>
</feature>
<evidence type="ECO:0000256" key="2">
    <source>
        <dbReference type="ARBA" id="ARBA00023242"/>
    </source>
</evidence>
<feature type="domain" description="Fork-head" evidence="5">
    <location>
        <begin position="115"/>
        <end position="194"/>
    </location>
</feature>
<dbReference type="Proteomes" id="UP000738325">
    <property type="component" value="Unassembled WGS sequence"/>
</dbReference>
<dbReference type="PANTHER" id="PTHR11829">
    <property type="entry name" value="FORKHEAD BOX PROTEIN"/>
    <property type="match status" value="1"/>
</dbReference>
<dbReference type="Gene3D" id="1.10.10.10">
    <property type="entry name" value="Winged helix-like DNA-binding domain superfamily/Winged helix DNA-binding domain"/>
    <property type="match status" value="1"/>
</dbReference>
<evidence type="ECO:0000256" key="1">
    <source>
        <dbReference type="ARBA" id="ARBA00023125"/>
    </source>
</evidence>
<feature type="region of interest" description="Disordered" evidence="4">
    <location>
        <begin position="494"/>
        <end position="627"/>
    </location>
</feature>
<keyword evidence="1 3" id="KW-0238">DNA-binding</keyword>
<feature type="compositionally biased region" description="Low complexity" evidence="4">
    <location>
        <begin position="36"/>
        <end position="65"/>
    </location>
</feature>
<feature type="region of interest" description="Disordered" evidence="4">
    <location>
        <begin position="418"/>
        <end position="471"/>
    </location>
</feature>
<dbReference type="InterPro" id="IPR036388">
    <property type="entry name" value="WH-like_DNA-bd_sf"/>
</dbReference>
<reference evidence="6" key="1">
    <citation type="journal article" date="2020" name="Fungal Divers.">
        <title>Resolving the Mortierellaceae phylogeny through synthesis of multi-gene phylogenetics and phylogenomics.</title>
        <authorList>
            <person name="Vandepol N."/>
            <person name="Liber J."/>
            <person name="Desiro A."/>
            <person name="Na H."/>
            <person name="Kennedy M."/>
            <person name="Barry K."/>
            <person name="Grigoriev I.V."/>
            <person name="Miller A.N."/>
            <person name="O'Donnell K."/>
            <person name="Stajich J.E."/>
            <person name="Bonito G."/>
        </authorList>
    </citation>
    <scope>NUCLEOTIDE SEQUENCE</scope>
    <source>
        <strain evidence="6">REB-010B</strain>
    </source>
</reference>
<dbReference type="GO" id="GO:0000978">
    <property type="term" value="F:RNA polymerase II cis-regulatory region sequence-specific DNA binding"/>
    <property type="evidence" value="ECO:0007669"/>
    <property type="project" value="TreeGrafter"/>
</dbReference>
<dbReference type="EMBL" id="JAAAIP010000114">
    <property type="protein sequence ID" value="KAG0325377.1"/>
    <property type="molecule type" value="Genomic_DNA"/>
</dbReference>
<feature type="DNA-binding region" description="Fork-head" evidence="3">
    <location>
        <begin position="115"/>
        <end position="194"/>
    </location>
</feature>
<feature type="compositionally biased region" description="Low complexity" evidence="4">
    <location>
        <begin position="214"/>
        <end position="233"/>
    </location>
</feature>
<feature type="compositionally biased region" description="Polar residues" evidence="4">
    <location>
        <begin position="340"/>
        <end position="351"/>
    </location>
</feature>
<dbReference type="InterPro" id="IPR018122">
    <property type="entry name" value="TF_fork_head_CS_1"/>
</dbReference>
<protein>
    <submittedName>
        <fullName evidence="6">Forkhead box protein J2</fullName>
    </submittedName>
</protein>
<dbReference type="InterPro" id="IPR050211">
    <property type="entry name" value="FOX_domain-containing"/>
</dbReference>
<name>A0A9P6RPJ6_9FUNG</name>
<gene>
    <name evidence="6" type="primary">FOXJ2_1</name>
    <name evidence="6" type="ORF">BGZ99_000689</name>
</gene>
<accession>A0A9P6RPJ6</accession>
<dbReference type="PROSITE" id="PS00657">
    <property type="entry name" value="FORK_HEAD_1"/>
    <property type="match status" value="1"/>
</dbReference>
<dbReference type="AlphaFoldDB" id="A0A9P6RPJ6"/>
<evidence type="ECO:0000313" key="7">
    <source>
        <dbReference type="Proteomes" id="UP000738325"/>
    </source>
</evidence>
<evidence type="ECO:0000259" key="5">
    <source>
        <dbReference type="PROSITE" id="PS50039"/>
    </source>
</evidence>
<comment type="subcellular location">
    <subcellularLocation>
        <location evidence="3">Nucleus</location>
    </subcellularLocation>
</comment>
<evidence type="ECO:0000256" key="4">
    <source>
        <dbReference type="SAM" id="MobiDB-lite"/>
    </source>
</evidence>
<comment type="caution">
    <text evidence="6">The sequence shown here is derived from an EMBL/GenBank/DDBJ whole genome shotgun (WGS) entry which is preliminary data.</text>
</comment>
<evidence type="ECO:0000256" key="3">
    <source>
        <dbReference type="PROSITE-ProRule" id="PRU00089"/>
    </source>
</evidence>
<feature type="compositionally biased region" description="Pro residues" evidence="4">
    <location>
        <begin position="254"/>
        <end position="265"/>
    </location>
</feature>
<dbReference type="PRINTS" id="PR00053">
    <property type="entry name" value="FORKHEAD"/>
</dbReference>
<dbReference type="OrthoDB" id="5954824at2759"/>
<feature type="compositionally biased region" description="Low complexity" evidence="4">
    <location>
        <begin position="319"/>
        <end position="333"/>
    </location>
</feature>
<feature type="compositionally biased region" description="Low complexity" evidence="4">
    <location>
        <begin position="584"/>
        <end position="601"/>
    </location>
</feature>
<feature type="compositionally biased region" description="Low complexity" evidence="4">
    <location>
        <begin position="436"/>
        <end position="468"/>
    </location>
</feature>
<dbReference type="GO" id="GO:0005634">
    <property type="term" value="C:nucleus"/>
    <property type="evidence" value="ECO:0007669"/>
    <property type="project" value="UniProtKB-SubCell"/>
</dbReference>
<keyword evidence="2 3" id="KW-0539">Nucleus</keyword>
<feature type="compositionally biased region" description="Low complexity" evidence="4">
    <location>
        <begin position="362"/>
        <end position="373"/>
    </location>
</feature>
<dbReference type="CDD" id="cd00059">
    <property type="entry name" value="FH_FOX"/>
    <property type="match status" value="1"/>
</dbReference>
<feature type="region of interest" description="Disordered" evidence="4">
    <location>
        <begin position="175"/>
        <end position="273"/>
    </location>
</feature>
<dbReference type="InterPro" id="IPR036390">
    <property type="entry name" value="WH_DNA-bd_sf"/>
</dbReference>
<dbReference type="SMART" id="SM00339">
    <property type="entry name" value="FH"/>
    <property type="match status" value="1"/>
</dbReference>
<dbReference type="PANTHER" id="PTHR11829:SF343">
    <property type="entry name" value="FORK-HEAD DOMAIN-CONTAINING PROTEIN"/>
    <property type="match status" value="1"/>
</dbReference>
<dbReference type="InterPro" id="IPR001766">
    <property type="entry name" value="Fork_head_dom"/>
</dbReference>